<sequence>MEQDPPLGTMCSSPFAAGDFRPKETRPSHLSSKPSLTVDHFGNNTQY</sequence>
<protein>
    <submittedName>
        <fullName evidence="2">Uncharacterized protein</fullName>
    </submittedName>
</protein>
<keyword evidence="3" id="KW-1185">Reference proteome</keyword>
<evidence type="ECO:0000313" key="3">
    <source>
        <dbReference type="Proteomes" id="UP000187203"/>
    </source>
</evidence>
<reference evidence="3" key="1">
    <citation type="submission" date="2013-09" db="EMBL/GenBank/DDBJ databases">
        <title>Corchorus olitorius genome sequencing.</title>
        <authorList>
            <person name="Alam M."/>
            <person name="Haque M.S."/>
            <person name="Islam M.S."/>
            <person name="Emdad E.M."/>
            <person name="Islam M.M."/>
            <person name="Ahmed B."/>
            <person name="Halim A."/>
            <person name="Hossen Q.M.M."/>
            <person name="Hossain M.Z."/>
            <person name="Ahmed R."/>
            <person name="Khan M.M."/>
            <person name="Islam R."/>
            <person name="Rashid M.M."/>
            <person name="Khan S.A."/>
            <person name="Rahman M.S."/>
            <person name="Alam M."/>
            <person name="Yahiya A.S."/>
            <person name="Khan M.S."/>
            <person name="Azam M.S."/>
            <person name="Haque T."/>
            <person name="Lashkar M.Z.H."/>
            <person name="Akhand A.I."/>
            <person name="Morshed G."/>
            <person name="Roy S."/>
            <person name="Uddin K.S."/>
            <person name="Rabeya T."/>
            <person name="Hossain A.S."/>
            <person name="Chowdhury A."/>
            <person name="Snigdha A.R."/>
            <person name="Mortoza M.S."/>
            <person name="Matin S.A."/>
            <person name="Hoque S.M.E."/>
            <person name="Islam M.K."/>
            <person name="Roy D.K."/>
            <person name="Haider R."/>
            <person name="Moosa M.M."/>
            <person name="Elias S.M."/>
            <person name="Hasan A.M."/>
            <person name="Jahan S."/>
            <person name="Shafiuddin M."/>
            <person name="Mahmood N."/>
            <person name="Shommy N.S."/>
        </authorList>
    </citation>
    <scope>NUCLEOTIDE SEQUENCE [LARGE SCALE GENOMIC DNA]</scope>
    <source>
        <strain evidence="3">cv. O-4</strain>
    </source>
</reference>
<evidence type="ECO:0000313" key="2">
    <source>
        <dbReference type="EMBL" id="OMP06297.1"/>
    </source>
</evidence>
<accession>A0A1R3KGR6</accession>
<gene>
    <name evidence="2" type="ORF">COLO4_08212</name>
</gene>
<feature type="region of interest" description="Disordered" evidence="1">
    <location>
        <begin position="1"/>
        <end position="47"/>
    </location>
</feature>
<evidence type="ECO:0000256" key="1">
    <source>
        <dbReference type="SAM" id="MobiDB-lite"/>
    </source>
</evidence>
<name>A0A1R3KGR6_9ROSI</name>
<dbReference type="EMBL" id="AWUE01013649">
    <property type="protein sequence ID" value="OMP06297.1"/>
    <property type="molecule type" value="Genomic_DNA"/>
</dbReference>
<dbReference type="Proteomes" id="UP000187203">
    <property type="component" value="Unassembled WGS sequence"/>
</dbReference>
<comment type="caution">
    <text evidence="2">The sequence shown here is derived from an EMBL/GenBank/DDBJ whole genome shotgun (WGS) entry which is preliminary data.</text>
</comment>
<organism evidence="2 3">
    <name type="scientific">Corchorus olitorius</name>
    <dbReference type="NCBI Taxonomy" id="93759"/>
    <lineage>
        <taxon>Eukaryota</taxon>
        <taxon>Viridiplantae</taxon>
        <taxon>Streptophyta</taxon>
        <taxon>Embryophyta</taxon>
        <taxon>Tracheophyta</taxon>
        <taxon>Spermatophyta</taxon>
        <taxon>Magnoliopsida</taxon>
        <taxon>eudicotyledons</taxon>
        <taxon>Gunneridae</taxon>
        <taxon>Pentapetalae</taxon>
        <taxon>rosids</taxon>
        <taxon>malvids</taxon>
        <taxon>Malvales</taxon>
        <taxon>Malvaceae</taxon>
        <taxon>Grewioideae</taxon>
        <taxon>Apeibeae</taxon>
        <taxon>Corchorus</taxon>
    </lineage>
</organism>
<proteinExistence type="predicted"/>
<dbReference type="AlphaFoldDB" id="A0A1R3KGR6"/>